<comment type="caution">
    <text evidence="2">The sequence shown here is derived from an EMBL/GenBank/DDBJ whole genome shotgun (WGS) entry which is preliminary data.</text>
</comment>
<feature type="region of interest" description="Disordered" evidence="1">
    <location>
        <begin position="88"/>
        <end position="123"/>
    </location>
</feature>
<evidence type="ECO:0000256" key="1">
    <source>
        <dbReference type="SAM" id="MobiDB-lite"/>
    </source>
</evidence>
<reference evidence="2 3" key="1">
    <citation type="submission" date="2015-01" db="EMBL/GenBank/DDBJ databases">
        <title>Evolution of Trichinella species and genotypes.</title>
        <authorList>
            <person name="Korhonen P.K."/>
            <person name="Edoardo P."/>
            <person name="Giuseppe L.R."/>
            <person name="Gasser R.B."/>
        </authorList>
    </citation>
    <scope>NUCLEOTIDE SEQUENCE [LARGE SCALE GENOMIC DNA]</scope>
    <source>
        <strain evidence="2">ISS120</strain>
    </source>
</reference>
<keyword evidence="3" id="KW-1185">Reference proteome</keyword>
<proteinExistence type="predicted"/>
<protein>
    <submittedName>
        <fullName evidence="2">Uncharacterized protein</fullName>
    </submittedName>
</protein>
<organism evidence="2 3">
    <name type="scientific">Trichinella britovi</name>
    <name type="common">Parasitic roundworm</name>
    <dbReference type="NCBI Taxonomy" id="45882"/>
    <lineage>
        <taxon>Eukaryota</taxon>
        <taxon>Metazoa</taxon>
        <taxon>Ecdysozoa</taxon>
        <taxon>Nematoda</taxon>
        <taxon>Enoplea</taxon>
        <taxon>Dorylaimia</taxon>
        <taxon>Trichinellida</taxon>
        <taxon>Trichinellidae</taxon>
        <taxon>Trichinella</taxon>
    </lineage>
</organism>
<evidence type="ECO:0000313" key="3">
    <source>
        <dbReference type="Proteomes" id="UP000054653"/>
    </source>
</evidence>
<name>A0A0V1C8M5_TRIBR</name>
<dbReference type="Proteomes" id="UP000054653">
    <property type="component" value="Unassembled WGS sequence"/>
</dbReference>
<accession>A0A0V1C8M5</accession>
<sequence>MRNDAPPRYNSKQQIHRKHFLLKNRRVFIRRFINWTNLVSERDSVEQLENSVPNSHIRRERKETIEQLKILYLPITFGVSEKRLRGQMLDDMRSDAPPRYGTEIDRDKSEKSPVDNAAVSNEE</sequence>
<gene>
    <name evidence="2" type="ORF">T03_10029</name>
</gene>
<dbReference type="EMBL" id="JYDI01000339">
    <property type="protein sequence ID" value="KRY45675.1"/>
    <property type="molecule type" value="Genomic_DNA"/>
</dbReference>
<dbReference type="AlphaFoldDB" id="A0A0V1C8M5"/>
<feature type="compositionally biased region" description="Basic and acidic residues" evidence="1">
    <location>
        <begin position="88"/>
        <end position="113"/>
    </location>
</feature>
<evidence type="ECO:0000313" key="2">
    <source>
        <dbReference type="EMBL" id="KRY45675.1"/>
    </source>
</evidence>